<accession>A0A8K0VU44</accession>
<feature type="region of interest" description="Disordered" evidence="1">
    <location>
        <begin position="441"/>
        <end position="470"/>
    </location>
</feature>
<feature type="compositionally biased region" description="Basic and acidic residues" evidence="1">
    <location>
        <begin position="229"/>
        <end position="244"/>
    </location>
</feature>
<evidence type="ECO:0000313" key="2">
    <source>
        <dbReference type="EMBL" id="KAH7077258.1"/>
    </source>
</evidence>
<dbReference type="Proteomes" id="UP000813461">
    <property type="component" value="Unassembled WGS sequence"/>
</dbReference>
<dbReference type="EMBL" id="JAGMVJ010000018">
    <property type="protein sequence ID" value="KAH7077258.1"/>
    <property type="molecule type" value="Genomic_DNA"/>
</dbReference>
<comment type="caution">
    <text evidence="2">The sequence shown here is derived from an EMBL/GenBank/DDBJ whole genome shotgun (WGS) entry which is preliminary data.</text>
</comment>
<dbReference type="AlphaFoldDB" id="A0A8K0VU44"/>
<keyword evidence="3" id="KW-1185">Reference proteome</keyword>
<name>A0A8K0VU44_9PLEO</name>
<gene>
    <name evidence="2" type="ORF">FB567DRAFT_552791</name>
</gene>
<protein>
    <submittedName>
        <fullName evidence="2">Uncharacterized protein</fullName>
    </submittedName>
</protein>
<evidence type="ECO:0000256" key="1">
    <source>
        <dbReference type="SAM" id="MobiDB-lite"/>
    </source>
</evidence>
<feature type="region of interest" description="Disordered" evidence="1">
    <location>
        <begin position="207"/>
        <end position="263"/>
    </location>
</feature>
<reference evidence="2" key="1">
    <citation type="journal article" date="2021" name="Nat. Commun.">
        <title>Genetic determinants of endophytism in the Arabidopsis root mycobiome.</title>
        <authorList>
            <person name="Mesny F."/>
            <person name="Miyauchi S."/>
            <person name="Thiergart T."/>
            <person name="Pickel B."/>
            <person name="Atanasova L."/>
            <person name="Karlsson M."/>
            <person name="Huettel B."/>
            <person name="Barry K.W."/>
            <person name="Haridas S."/>
            <person name="Chen C."/>
            <person name="Bauer D."/>
            <person name="Andreopoulos W."/>
            <person name="Pangilinan J."/>
            <person name="LaButti K."/>
            <person name="Riley R."/>
            <person name="Lipzen A."/>
            <person name="Clum A."/>
            <person name="Drula E."/>
            <person name="Henrissat B."/>
            <person name="Kohler A."/>
            <person name="Grigoriev I.V."/>
            <person name="Martin F.M."/>
            <person name="Hacquard S."/>
        </authorList>
    </citation>
    <scope>NUCLEOTIDE SEQUENCE</scope>
    <source>
        <strain evidence="2">MPI-SDFR-AT-0120</strain>
    </source>
</reference>
<organism evidence="2 3">
    <name type="scientific">Paraphoma chrysanthemicola</name>
    <dbReference type="NCBI Taxonomy" id="798071"/>
    <lineage>
        <taxon>Eukaryota</taxon>
        <taxon>Fungi</taxon>
        <taxon>Dikarya</taxon>
        <taxon>Ascomycota</taxon>
        <taxon>Pezizomycotina</taxon>
        <taxon>Dothideomycetes</taxon>
        <taxon>Pleosporomycetidae</taxon>
        <taxon>Pleosporales</taxon>
        <taxon>Pleosporineae</taxon>
        <taxon>Phaeosphaeriaceae</taxon>
        <taxon>Paraphoma</taxon>
    </lineage>
</organism>
<feature type="compositionally biased region" description="Polar residues" evidence="1">
    <location>
        <begin position="251"/>
        <end position="262"/>
    </location>
</feature>
<evidence type="ECO:0000313" key="3">
    <source>
        <dbReference type="Proteomes" id="UP000813461"/>
    </source>
</evidence>
<sequence>MTACCKAMTRKPPGLREMELLRHDKQCSPIIGEDMINKATVAQGPPESYASFVFDDSVAAARSPEDTARLRYPWKLSFVVVVEMLRPPRPPQVLSIVHPSTQLALSASRAESENATLSRKTMCGVAGTFRREACQFGETYDATRCIALRRVGSNEIGAPGGKKFPSLGCDSVSLGRGLGLWHMSVFMAAGPGDADMLRGHPHWLLSSRGNRRRNGPEGKPTVMLASWPSRHEREEKPPARRLDESVAVENRVSSHSRPTSTAMRCPPRAHRWLIKHVVALQMDAATLCALCRPVGAHPLICRYACKLSVLQAPSRLSDSFIHLLDQHTTVSSSGGGNSQSAELDRNPARPSIVPSQLFVLRPDALLCVISTRLDRYTEDLARGHVKESPAICPTSLPCAPWEDSSNRATLPTMLSVAIKVLHDDQRYSEVRSAKAAHEGLLTNSISGNHEPSRRTIDPTPAGSAFPAQIQ</sequence>
<proteinExistence type="predicted"/>